<comment type="caution">
    <text evidence="8">The sequence shown here is derived from an EMBL/GenBank/DDBJ whole genome shotgun (WGS) entry which is preliminary data.</text>
</comment>
<keyword evidence="5" id="KW-0732">Signal</keyword>
<reference evidence="9" key="1">
    <citation type="journal article" date="2019" name="Int. J. Syst. Evol. Microbiol.">
        <title>The Global Catalogue of Microorganisms (GCM) 10K type strain sequencing project: providing services to taxonomists for standard genome sequencing and annotation.</title>
        <authorList>
            <consortium name="The Broad Institute Genomics Platform"/>
            <consortium name="The Broad Institute Genome Sequencing Center for Infectious Disease"/>
            <person name="Wu L."/>
            <person name="Ma J."/>
        </authorList>
    </citation>
    <scope>NUCLEOTIDE SEQUENCE [LARGE SCALE GENOMIC DNA]</scope>
    <source>
        <strain evidence="9">CCUG 63419</strain>
    </source>
</reference>
<dbReference type="RefSeq" id="WP_379068894.1">
    <property type="nucleotide sequence ID" value="NZ_JBHTIT010000001.1"/>
</dbReference>
<dbReference type="PANTHER" id="PTHR31308">
    <property type="match status" value="1"/>
</dbReference>
<dbReference type="InterPro" id="IPR001547">
    <property type="entry name" value="Glyco_hydro_5"/>
</dbReference>
<comment type="similarity">
    <text evidence="1 4">Belongs to the glycosyl hydrolase 5 (cellulase A) family.</text>
</comment>
<keyword evidence="9" id="KW-1185">Reference proteome</keyword>
<evidence type="ECO:0000313" key="8">
    <source>
        <dbReference type="EMBL" id="MFD0949324.1"/>
    </source>
</evidence>
<evidence type="ECO:0000256" key="3">
    <source>
        <dbReference type="ARBA" id="ARBA00023295"/>
    </source>
</evidence>
<name>A0ABW3HDK8_9GAMM</name>
<accession>A0ABW3HDK8</accession>
<dbReference type="Gene3D" id="2.60.40.1180">
    <property type="entry name" value="Golgi alpha-mannosidase II"/>
    <property type="match status" value="1"/>
</dbReference>
<dbReference type="Pfam" id="PF18564">
    <property type="entry name" value="Glyco_hydro_5_C"/>
    <property type="match status" value="1"/>
</dbReference>
<feature type="chain" id="PRO_5045300010" evidence="5">
    <location>
        <begin position="19"/>
        <end position="503"/>
    </location>
</feature>
<evidence type="ECO:0000259" key="6">
    <source>
        <dbReference type="Pfam" id="PF00150"/>
    </source>
</evidence>
<evidence type="ECO:0000259" key="7">
    <source>
        <dbReference type="Pfam" id="PF18564"/>
    </source>
</evidence>
<evidence type="ECO:0000256" key="1">
    <source>
        <dbReference type="ARBA" id="ARBA00005641"/>
    </source>
</evidence>
<protein>
    <submittedName>
        <fullName evidence="8">Cellulase family glycosylhydrolase</fullName>
    </submittedName>
</protein>
<dbReference type="InterPro" id="IPR017853">
    <property type="entry name" value="GH"/>
</dbReference>
<dbReference type="InterPro" id="IPR013780">
    <property type="entry name" value="Glyco_hydro_b"/>
</dbReference>
<gene>
    <name evidence="8" type="ORF">ACFQ0F_02775</name>
</gene>
<evidence type="ECO:0000256" key="5">
    <source>
        <dbReference type="SAM" id="SignalP"/>
    </source>
</evidence>
<organism evidence="8 9">
    <name type="scientific">Paraperlucidibaca wandonensis</name>
    <dbReference type="NCBI Taxonomy" id="1268273"/>
    <lineage>
        <taxon>Bacteria</taxon>
        <taxon>Pseudomonadati</taxon>
        <taxon>Pseudomonadota</taxon>
        <taxon>Gammaproteobacteria</taxon>
        <taxon>Moraxellales</taxon>
        <taxon>Moraxellaceae</taxon>
        <taxon>Paraperlucidibaca</taxon>
    </lineage>
</organism>
<evidence type="ECO:0000256" key="4">
    <source>
        <dbReference type="RuleBase" id="RU361153"/>
    </source>
</evidence>
<dbReference type="PANTHER" id="PTHR31308:SF3">
    <property type="entry name" value="ENDOGLYCOCERAMIDASE"/>
    <property type="match status" value="1"/>
</dbReference>
<dbReference type="PROSITE" id="PS51257">
    <property type="entry name" value="PROKAR_LIPOPROTEIN"/>
    <property type="match status" value="1"/>
</dbReference>
<sequence>MMKISIFLGVLLSLMVSACGGSTSSSKLTPSSSSEAAAAKASFNQANGWVTDADGHVIIFHGFNMVAKETPYTLESVGFDDDDGAFLAEHGFNAIRLGFMWKAAEPEPDQFNEGYLNSIERTVNALGKHKVLTLLDFHQDAYNEAVEGQGFPDWTVYDDGIPWLPLIPKEAQLVYQRVWDNFWANKQGVNNTRLWDHFANFWQHIATRFRNNPNILGYDLMNEPWPGLQTPLCLNPLVCPHNDTLSKFYGDVIPKIRQYDANTPFYYEGSLLAGGGMALDIDIKDPNTVLSFHNYCLLTVVGAIAGIPTPKFVGDLTCPELEKLTFDNSITQAQTQGHPAVLTEFGSVPDLDAVERVAKQADDYKVGWMHWTYFNTGTTNFPGTPSLVLDPSKAPTTDNINTELLKVLSRPYPQKTAGTPVKWDFDSDSKVFDMSYTTLRADGAGSFAKGGETTIFVPKLHYPNGYKVSVTGGNLISEANAPYAVITANNGASQVAVKIEPRL</sequence>
<dbReference type="Proteomes" id="UP001597044">
    <property type="component" value="Unassembled WGS sequence"/>
</dbReference>
<dbReference type="SUPFAM" id="SSF51445">
    <property type="entry name" value="(Trans)glycosidases"/>
    <property type="match status" value="1"/>
</dbReference>
<dbReference type="EMBL" id="JBHTIT010000001">
    <property type="protein sequence ID" value="MFD0949324.1"/>
    <property type="molecule type" value="Genomic_DNA"/>
</dbReference>
<feature type="signal peptide" evidence="5">
    <location>
        <begin position="1"/>
        <end position="18"/>
    </location>
</feature>
<keyword evidence="2 4" id="KW-0378">Hydrolase</keyword>
<dbReference type="Pfam" id="PF00150">
    <property type="entry name" value="Cellulase"/>
    <property type="match status" value="1"/>
</dbReference>
<dbReference type="InterPro" id="IPR041036">
    <property type="entry name" value="GH5_C"/>
</dbReference>
<feature type="domain" description="Glycoside hydrolase family 5" evidence="6">
    <location>
        <begin position="80"/>
        <end position="373"/>
    </location>
</feature>
<dbReference type="Gene3D" id="3.20.20.80">
    <property type="entry name" value="Glycosidases"/>
    <property type="match status" value="1"/>
</dbReference>
<feature type="domain" description="Glycoside hydrolase family 5 C-terminal" evidence="7">
    <location>
        <begin position="410"/>
        <end position="499"/>
    </location>
</feature>
<evidence type="ECO:0000313" key="9">
    <source>
        <dbReference type="Proteomes" id="UP001597044"/>
    </source>
</evidence>
<evidence type="ECO:0000256" key="2">
    <source>
        <dbReference type="ARBA" id="ARBA00022801"/>
    </source>
</evidence>
<keyword evidence="3 4" id="KW-0326">Glycosidase</keyword>
<proteinExistence type="inferred from homology"/>
<dbReference type="InterPro" id="IPR052066">
    <property type="entry name" value="Glycosphingolipid_Hydrolases"/>
</dbReference>